<dbReference type="Gene3D" id="3.10.450.50">
    <property type="match status" value="1"/>
</dbReference>
<accession>A0ABW3GMN0</accession>
<dbReference type="Pfam" id="PF13474">
    <property type="entry name" value="SnoaL_3"/>
    <property type="match status" value="1"/>
</dbReference>
<proteinExistence type="predicted"/>
<dbReference type="InterPro" id="IPR037401">
    <property type="entry name" value="SnoaL-like"/>
</dbReference>
<evidence type="ECO:0000313" key="2">
    <source>
        <dbReference type="EMBL" id="MFD0931869.1"/>
    </source>
</evidence>
<protein>
    <submittedName>
        <fullName evidence="2">Nuclear transport factor 2 family protein</fullName>
    </submittedName>
</protein>
<sequence>MNSWHKAAEEADFDTYFGLMTSDAVFVGSDATEVWSFSEFKAFSKPYFDAGKAWTFKPVNRNIYISKDQKIAWFDEVLSSDHMGLCRGSGVLIQKEGEWKIKHFVLSLTVPNSLVDHLVKQKSKLDNEYLESQP</sequence>
<keyword evidence="3" id="KW-1185">Reference proteome</keyword>
<dbReference type="Proteomes" id="UP001597049">
    <property type="component" value="Unassembled WGS sequence"/>
</dbReference>
<dbReference type="RefSeq" id="WP_379657196.1">
    <property type="nucleotide sequence ID" value="NZ_JBHTIV010000005.1"/>
</dbReference>
<dbReference type="SUPFAM" id="SSF54427">
    <property type="entry name" value="NTF2-like"/>
    <property type="match status" value="1"/>
</dbReference>
<evidence type="ECO:0000259" key="1">
    <source>
        <dbReference type="Pfam" id="PF13474"/>
    </source>
</evidence>
<reference evidence="3" key="1">
    <citation type="journal article" date="2019" name="Int. J. Syst. Evol. Microbiol.">
        <title>The Global Catalogue of Microorganisms (GCM) 10K type strain sequencing project: providing services to taxonomists for standard genome sequencing and annotation.</title>
        <authorList>
            <consortium name="The Broad Institute Genomics Platform"/>
            <consortium name="The Broad Institute Genome Sequencing Center for Infectious Disease"/>
            <person name="Wu L."/>
            <person name="Ma J."/>
        </authorList>
    </citation>
    <scope>NUCLEOTIDE SEQUENCE [LARGE SCALE GENOMIC DNA]</scope>
    <source>
        <strain evidence="3">CCUG 56752</strain>
    </source>
</reference>
<name>A0ABW3GMN0_9FLAO</name>
<feature type="domain" description="SnoaL-like" evidence="1">
    <location>
        <begin position="1"/>
        <end position="110"/>
    </location>
</feature>
<comment type="caution">
    <text evidence="2">The sequence shown here is derived from an EMBL/GenBank/DDBJ whole genome shotgun (WGS) entry which is preliminary data.</text>
</comment>
<gene>
    <name evidence="2" type="ORF">ACFQ0R_04570</name>
</gene>
<organism evidence="2 3">
    <name type="scientific">Psychroflexus salinarum</name>
    <dbReference type="NCBI Taxonomy" id="546024"/>
    <lineage>
        <taxon>Bacteria</taxon>
        <taxon>Pseudomonadati</taxon>
        <taxon>Bacteroidota</taxon>
        <taxon>Flavobacteriia</taxon>
        <taxon>Flavobacteriales</taxon>
        <taxon>Flavobacteriaceae</taxon>
        <taxon>Psychroflexus</taxon>
    </lineage>
</organism>
<dbReference type="InterPro" id="IPR032710">
    <property type="entry name" value="NTF2-like_dom_sf"/>
</dbReference>
<evidence type="ECO:0000313" key="3">
    <source>
        <dbReference type="Proteomes" id="UP001597049"/>
    </source>
</evidence>
<dbReference type="EMBL" id="JBHTIV010000005">
    <property type="protein sequence ID" value="MFD0931869.1"/>
    <property type="molecule type" value="Genomic_DNA"/>
</dbReference>